<dbReference type="AlphaFoldDB" id="A0ABD1Q7W6"/>
<feature type="region of interest" description="Disordered" evidence="1">
    <location>
        <begin position="52"/>
        <end position="115"/>
    </location>
</feature>
<gene>
    <name evidence="3" type="ORF">Adt_40376</name>
</gene>
<feature type="chain" id="PRO_5044782985" evidence="2">
    <location>
        <begin position="29"/>
        <end position="115"/>
    </location>
</feature>
<evidence type="ECO:0000256" key="1">
    <source>
        <dbReference type="SAM" id="MobiDB-lite"/>
    </source>
</evidence>
<name>A0ABD1Q7W6_9LAMI</name>
<evidence type="ECO:0000256" key="2">
    <source>
        <dbReference type="SAM" id="SignalP"/>
    </source>
</evidence>
<feature type="compositionally biased region" description="Low complexity" evidence="1">
    <location>
        <begin position="67"/>
        <end position="78"/>
    </location>
</feature>
<protein>
    <submittedName>
        <fullName evidence="3">Uncharacterized protein</fullName>
    </submittedName>
</protein>
<comment type="caution">
    <text evidence="3">The sequence shown here is derived from an EMBL/GenBank/DDBJ whole genome shotgun (WGS) entry which is preliminary data.</text>
</comment>
<proteinExistence type="predicted"/>
<organism evidence="3 4">
    <name type="scientific">Abeliophyllum distichum</name>
    <dbReference type="NCBI Taxonomy" id="126358"/>
    <lineage>
        <taxon>Eukaryota</taxon>
        <taxon>Viridiplantae</taxon>
        <taxon>Streptophyta</taxon>
        <taxon>Embryophyta</taxon>
        <taxon>Tracheophyta</taxon>
        <taxon>Spermatophyta</taxon>
        <taxon>Magnoliopsida</taxon>
        <taxon>eudicotyledons</taxon>
        <taxon>Gunneridae</taxon>
        <taxon>Pentapetalae</taxon>
        <taxon>asterids</taxon>
        <taxon>lamiids</taxon>
        <taxon>Lamiales</taxon>
        <taxon>Oleaceae</taxon>
        <taxon>Forsythieae</taxon>
        <taxon>Abeliophyllum</taxon>
    </lineage>
</organism>
<accession>A0ABD1Q7W6</accession>
<feature type="compositionally biased region" description="Low complexity" evidence="1">
    <location>
        <begin position="95"/>
        <end position="115"/>
    </location>
</feature>
<sequence>MGSPNRNYMLALFFVSLLLQQHFGLISASRMANIQPSAPIPRLNSPTHFDLISASGRPNIHPPAPVPSLSSPNLPRSRQVIINRYKKIQTDAFRPTTPGNSPGMGNNGPPGVHKL</sequence>
<keyword evidence="4" id="KW-1185">Reference proteome</keyword>
<reference evidence="4" key="1">
    <citation type="submission" date="2024-07" db="EMBL/GenBank/DDBJ databases">
        <title>Two chromosome-level genome assemblies of Korean endemic species Abeliophyllum distichum and Forsythia ovata (Oleaceae).</title>
        <authorList>
            <person name="Jang H."/>
        </authorList>
    </citation>
    <scope>NUCLEOTIDE SEQUENCE [LARGE SCALE GENOMIC DNA]</scope>
</reference>
<feature type="signal peptide" evidence="2">
    <location>
        <begin position="1"/>
        <end position="28"/>
    </location>
</feature>
<dbReference type="Proteomes" id="UP001604336">
    <property type="component" value="Unassembled WGS sequence"/>
</dbReference>
<keyword evidence="2" id="KW-0732">Signal</keyword>
<evidence type="ECO:0000313" key="4">
    <source>
        <dbReference type="Proteomes" id="UP001604336"/>
    </source>
</evidence>
<evidence type="ECO:0000313" key="3">
    <source>
        <dbReference type="EMBL" id="KAL2472240.1"/>
    </source>
</evidence>
<dbReference type="EMBL" id="JBFOLK010000012">
    <property type="protein sequence ID" value="KAL2472240.1"/>
    <property type="molecule type" value="Genomic_DNA"/>
</dbReference>